<reference evidence="1" key="1">
    <citation type="submission" date="2022-11" db="EMBL/GenBank/DDBJ databases">
        <title>Genome Sequence of Nemania bipapillata.</title>
        <authorList>
            <person name="Buettner E."/>
        </authorList>
    </citation>
    <scope>NUCLEOTIDE SEQUENCE</scope>
    <source>
        <strain evidence="1">CP14</strain>
    </source>
</reference>
<dbReference type="EMBL" id="JAPESX010000312">
    <property type="protein sequence ID" value="KAJ8121969.1"/>
    <property type="molecule type" value="Genomic_DNA"/>
</dbReference>
<keyword evidence="2" id="KW-1185">Reference proteome</keyword>
<gene>
    <name evidence="1" type="ORF">ONZ43_g1714</name>
</gene>
<protein>
    <submittedName>
        <fullName evidence="1">Uncharacterized protein</fullName>
    </submittedName>
</protein>
<name>A0ACC2J3E2_9PEZI</name>
<dbReference type="Proteomes" id="UP001153334">
    <property type="component" value="Unassembled WGS sequence"/>
</dbReference>
<accession>A0ACC2J3E2</accession>
<sequence length="94" mass="10138">MADSQIRIGFVPEHFSTPIYFAQKYFGLDAKLIPFPSGTGHMITAIRAGEIDIGIGLTEAWVAGLGKEDTPGDGGYRIVGTYVETPLCTATRPY</sequence>
<proteinExistence type="predicted"/>
<organism evidence="1 2">
    <name type="scientific">Nemania bipapillata</name>
    <dbReference type="NCBI Taxonomy" id="110536"/>
    <lineage>
        <taxon>Eukaryota</taxon>
        <taxon>Fungi</taxon>
        <taxon>Dikarya</taxon>
        <taxon>Ascomycota</taxon>
        <taxon>Pezizomycotina</taxon>
        <taxon>Sordariomycetes</taxon>
        <taxon>Xylariomycetidae</taxon>
        <taxon>Xylariales</taxon>
        <taxon>Xylariaceae</taxon>
        <taxon>Nemania</taxon>
    </lineage>
</organism>
<evidence type="ECO:0000313" key="2">
    <source>
        <dbReference type="Proteomes" id="UP001153334"/>
    </source>
</evidence>
<evidence type="ECO:0000313" key="1">
    <source>
        <dbReference type="EMBL" id="KAJ8121969.1"/>
    </source>
</evidence>
<comment type="caution">
    <text evidence="1">The sequence shown here is derived from an EMBL/GenBank/DDBJ whole genome shotgun (WGS) entry which is preliminary data.</text>
</comment>